<dbReference type="AlphaFoldDB" id="A0A369T7K6"/>
<accession>A0A369T7K6</accession>
<comment type="caution">
    <text evidence="1">The sequence shown here is derived from an EMBL/GenBank/DDBJ whole genome shotgun (WGS) entry which is preliminary data.</text>
</comment>
<dbReference type="RefSeq" id="WP_114583916.1">
    <property type="nucleotide sequence ID" value="NZ_QPMH01000040.1"/>
</dbReference>
<organism evidence="1 2">
    <name type="scientific">Ferruginivarius sediminum</name>
    <dbReference type="NCBI Taxonomy" id="2661937"/>
    <lineage>
        <taxon>Bacteria</taxon>
        <taxon>Pseudomonadati</taxon>
        <taxon>Pseudomonadota</taxon>
        <taxon>Alphaproteobacteria</taxon>
        <taxon>Rhodospirillales</taxon>
        <taxon>Rhodospirillaceae</taxon>
        <taxon>Ferruginivarius</taxon>
    </lineage>
</organism>
<dbReference type="Proteomes" id="UP000253941">
    <property type="component" value="Unassembled WGS sequence"/>
</dbReference>
<name>A0A369T7K6_9PROT</name>
<sequence length="60" mass="6667">MSDENDRTVAAILAAGLLAREASNVTPGDQERVPYGQRADHAVQIYRHCLSRLQQSKDDE</sequence>
<evidence type="ECO:0000313" key="2">
    <source>
        <dbReference type="Proteomes" id="UP000253941"/>
    </source>
</evidence>
<gene>
    <name evidence="1" type="ORF">DRB17_19580</name>
</gene>
<protein>
    <submittedName>
        <fullName evidence="1">Uncharacterized protein</fullName>
    </submittedName>
</protein>
<keyword evidence="2" id="KW-1185">Reference proteome</keyword>
<reference evidence="1 2" key="1">
    <citation type="submission" date="2018-07" db="EMBL/GenBank/DDBJ databases">
        <title>Venubactetium sediminum gen. nov., sp. nov., isolated from a marine solar saltern.</title>
        <authorList>
            <person name="Wang S."/>
        </authorList>
    </citation>
    <scope>NUCLEOTIDE SEQUENCE [LARGE SCALE GENOMIC DNA]</scope>
    <source>
        <strain evidence="1 2">WD2A32</strain>
    </source>
</reference>
<evidence type="ECO:0000313" key="1">
    <source>
        <dbReference type="EMBL" id="RDD60157.1"/>
    </source>
</evidence>
<dbReference type="EMBL" id="QPMH01000040">
    <property type="protein sequence ID" value="RDD60157.1"/>
    <property type="molecule type" value="Genomic_DNA"/>
</dbReference>
<proteinExistence type="predicted"/>